<dbReference type="AlphaFoldDB" id="A0A9P0M0G8"/>
<comment type="caution">
    <text evidence="1">The sequence shown here is derived from an EMBL/GenBank/DDBJ whole genome shotgun (WGS) entry which is preliminary data.</text>
</comment>
<dbReference type="Proteomes" id="UP001152888">
    <property type="component" value="Unassembled WGS sequence"/>
</dbReference>
<reference evidence="1" key="1">
    <citation type="submission" date="2022-03" db="EMBL/GenBank/DDBJ databases">
        <authorList>
            <person name="Sayadi A."/>
        </authorList>
    </citation>
    <scope>NUCLEOTIDE SEQUENCE</scope>
</reference>
<accession>A0A9P0M0G8</accession>
<dbReference type="EMBL" id="CAKOFQ010007678">
    <property type="protein sequence ID" value="CAH2006230.1"/>
    <property type="molecule type" value="Genomic_DNA"/>
</dbReference>
<evidence type="ECO:0000313" key="1">
    <source>
        <dbReference type="EMBL" id="CAH2006230.1"/>
    </source>
</evidence>
<gene>
    <name evidence="1" type="ORF">ACAOBT_LOCUS28982</name>
</gene>
<sequence length="123" mass="13689">MQTSNAFLPMVGYNKKCELLPVLSSTCAIAPGKASAARPALPLPSYHQHQEPIQSVGRKRRWFWHWYDTATIGGLRQGPIVYLQRLDSSRDIPRPTLKLPSLPCLAPSHSKTCFDCSGGDNQR</sequence>
<protein>
    <submittedName>
        <fullName evidence="1">Uncharacterized protein</fullName>
    </submittedName>
</protein>
<proteinExistence type="predicted"/>
<organism evidence="1 2">
    <name type="scientific">Acanthoscelides obtectus</name>
    <name type="common">Bean weevil</name>
    <name type="synonym">Bruchus obtectus</name>
    <dbReference type="NCBI Taxonomy" id="200917"/>
    <lineage>
        <taxon>Eukaryota</taxon>
        <taxon>Metazoa</taxon>
        <taxon>Ecdysozoa</taxon>
        <taxon>Arthropoda</taxon>
        <taxon>Hexapoda</taxon>
        <taxon>Insecta</taxon>
        <taxon>Pterygota</taxon>
        <taxon>Neoptera</taxon>
        <taxon>Endopterygota</taxon>
        <taxon>Coleoptera</taxon>
        <taxon>Polyphaga</taxon>
        <taxon>Cucujiformia</taxon>
        <taxon>Chrysomeloidea</taxon>
        <taxon>Chrysomelidae</taxon>
        <taxon>Bruchinae</taxon>
        <taxon>Bruchini</taxon>
        <taxon>Acanthoscelides</taxon>
    </lineage>
</organism>
<keyword evidence="2" id="KW-1185">Reference proteome</keyword>
<name>A0A9P0M0G8_ACAOB</name>
<evidence type="ECO:0000313" key="2">
    <source>
        <dbReference type="Proteomes" id="UP001152888"/>
    </source>
</evidence>